<dbReference type="Proteomes" id="UP000001979">
    <property type="component" value="Chromosome"/>
</dbReference>
<name>Q12X91_METBU</name>
<dbReference type="InterPro" id="IPR036390">
    <property type="entry name" value="WH_DNA-bd_sf"/>
</dbReference>
<feature type="domain" description="HTH arsR-type" evidence="1">
    <location>
        <begin position="1"/>
        <end position="91"/>
    </location>
</feature>
<dbReference type="EMBL" id="CP000300">
    <property type="protein sequence ID" value="ABE51935.1"/>
    <property type="molecule type" value="Genomic_DNA"/>
</dbReference>
<dbReference type="InterPro" id="IPR001845">
    <property type="entry name" value="HTH_ArsR_DNA-bd_dom"/>
</dbReference>
<gene>
    <name evidence="2" type="ordered locus">Mbur_0996</name>
</gene>
<dbReference type="CDD" id="cd00090">
    <property type="entry name" value="HTH_ARSR"/>
    <property type="match status" value="1"/>
</dbReference>
<proteinExistence type="predicted"/>
<dbReference type="HOGENOM" id="CLU_1648301_0_0_2"/>
<dbReference type="AlphaFoldDB" id="Q12X91"/>
<evidence type="ECO:0000313" key="3">
    <source>
        <dbReference type="Proteomes" id="UP000001979"/>
    </source>
</evidence>
<reference evidence="3" key="1">
    <citation type="journal article" date="2009" name="ISME J.">
        <title>The genome sequence of the psychrophilic archaeon, Methanococcoides burtonii: the role of genome evolution in cold adaptation.</title>
        <authorList>
            <person name="Allen M.A."/>
            <person name="Lauro F.M."/>
            <person name="Williams T.J."/>
            <person name="Burg D."/>
            <person name="Siddiqui K.S."/>
            <person name="De Francisci D."/>
            <person name="Chong K.W."/>
            <person name="Pilak O."/>
            <person name="Chew H.H."/>
            <person name="De Maere M.Z."/>
            <person name="Ting L."/>
            <person name="Katrib M."/>
            <person name="Ng C."/>
            <person name="Sowers K.R."/>
            <person name="Galperin M.Y."/>
            <person name="Anderson I.J."/>
            <person name="Ivanova N."/>
            <person name="Dalin E."/>
            <person name="Martinez M."/>
            <person name="Lapidus A."/>
            <person name="Hauser L."/>
            <person name="Land M."/>
            <person name="Thomas T."/>
            <person name="Cavicchioli R."/>
        </authorList>
    </citation>
    <scope>NUCLEOTIDE SEQUENCE [LARGE SCALE GENOMIC DNA]</scope>
    <source>
        <strain evidence="3">DSM 6242 / NBRC 107633 / OCM 468 / ACE-M</strain>
    </source>
</reference>
<dbReference type="Gene3D" id="1.10.10.10">
    <property type="entry name" value="Winged helix-like DNA-binding domain superfamily/Winged helix DNA-binding domain"/>
    <property type="match status" value="1"/>
</dbReference>
<dbReference type="GeneID" id="3998101"/>
<sequence length="160" mass="18327">MKPFEGLLGNSCELRLLEFLLPLEGLEFNISELAEEVNISRPTLTKVVQMFSEWGLLLSSKNGNITTYSINMNSSIVASIQEFNNMLIETMLGEEALFEIHDYLEEKRPRFEMDGLTVDEMIPGICTTREIDAPYLKNGWFSNQSKTMALKPKYSMWESI</sequence>
<dbReference type="KEGG" id="mbu:Mbur_0996"/>
<keyword evidence="3" id="KW-1185">Reference proteome</keyword>
<dbReference type="SUPFAM" id="SSF46785">
    <property type="entry name" value="Winged helix' DNA-binding domain"/>
    <property type="match status" value="1"/>
</dbReference>
<organism evidence="2 3">
    <name type="scientific">Methanococcoides burtonii (strain DSM 6242 / NBRC 107633 / OCM 468 / ACE-M)</name>
    <dbReference type="NCBI Taxonomy" id="259564"/>
    <lineage>
        <taxon>Archaea</taxon>
        <taxon>Methanobacteriati</taxon>
        <taxon>Methanobacteriota</taxon>
        <taxon>Stenosarchaea group</taxon>
        <taxon>Methanomicrobia</taxon>
        <taxon>Methanosarcinales</taxon>
        <taxon>Methanosarcinaceae</taxon>
        <taxon>Methanococcoides</taxon>
    </lineage>
</organism>
<dbReference type="RefSeq" id="WP_011499084.1">
    <property type="nucleotide sequence ID" value="NC_007955.1"/>
</dbReference>
<dbReference type="PROSITE" id="PS50987">
    <property type="entry name" value="HTH_ARSR_2"/>
    <property type="match status" value="1"/>
</dbReference>
<dbReference type="InterPro" id="IPR011991">
    <property type="entry name" value="ArsR-like_HTH"/>
</dbReference>
<protein>
    <recommendedName>
        <fullName evidence="1">HTH arsR-type domain-containing protein</fullName>
    </recommendedName>
</protein>
<dbReference type="InterPro" id="IPR036388">
    <property type="entry name" value="WH-like_DNA-bd_sf"/>
</dbReference>
<evidence type="ECO:0000313" key="2">
    <source>
        <dbReference type="EMBL" id="ABE51935.1"/>
    </source>
</evidence>
<dbReference type="OrthoDB" id="142812at2157"/>
<accession>Q12X91</accession>
<dbReference type="GO" id="GO:0003700">
    <property type="term" value="F:DNA-binding transcription factor activity"/>
    <property type="evidence" value="ECO:0007669"/>
    <property type="project" value="InterPro"/>
</dbReference>
<evidence type="ECO:0000259" key="1">
    <source>
        <dbReference type="PROSITE" id="PS50987"/>
    </source>
</evidence>